<dbReference type="GO" id="GO:0061630">
    <property type="term" value="F:ubiquitin protein ligase activity"/>
    <property type="evidence" value="ECO:0007669"/>
    <property type="project" value="TreeGrafter"/>
</dbReference>
<keyword evidence="1" id="KW-0479">Metal-binding</keyword>
<dbReference type="AlphaFoldDB" id="B6AGK1"/>
<keyword evidence="3" id="KW-0862">Zinc</keyword>
<evidence type="ECO:0000256" key="1">
    <source>
        <dbReference type="ARBA" id="ARBA00022723"/>
    </source>
</evidence>
<evidence type="ECO:0000259" key="6">
    <source>
        <dbReference type="PROSITE" id="PS50089"/>
    </source>
</evidence>
<dbReference type="SMART" id="SM00184">
    <property type="entry name" value="RING"/>
    <property type="match status" value="1"/>
</dbReference>
<dbReference type="GO" id="GO:0008270">
    <property type="term" value="F:zinc ion binding"/>
    <property type="evidence" value="ECO:0007669"/>
    <property type="project" value="UniProtKB-KW"/>
</dbReference>
<dbReference type="EMBL" id="DS989732">
    <property type="protein sequence ID" value="EEA07342.1"/>
    <property type="molecule type" value="Genomic_DNA"/>
</dbReference>
<protein>
    <submittedName>
        <fullName evidence="7">Zinc finger, C3HC4 type domain-containing protein</fullName>
    </submittedName>
</protein>
<dbReference type="RefSeq" id="XP_002141691.1">
    <property type="nucleotide sequence ID" value="XM_002141655.1"/>
</dbReference>
<dbReference type="Pfam" id="PF13639">
    <property type="entry name" value="zf-RING_2"/>
    <property type="match status" value="1"/>
</dbReference>
<dbReference type="InterPro" id="IPR001841">
    <property type="entry name" value="Znf_RING"/>
</dbReference>
<dbReference type="PROSITE" id="PS50089">
    <property type="entry name" value="ZF_RING_2"/>
    <property type="match status" value="1"/>
</dbReference>
<dbReference type="Gene3D" id="3.30.40.10">
    <property type="entry name" value="Zinc/RING finger domain, C3HC4 (zinc finger)"/>
    <property type="match status" value="1"/>
</dbReference>
<dbReference type="PANTHER" id="PTHR45969">
    <property type="entry name" value="RING ZINC FINGER PROTEIN-RELATED"/>
    <property type="match status" value="1"/>
</dbReference>
<gene>
    <name evidence="7" type="ORF">CMU_002130</name>
</gene>
<sequence>MSFHLDNDYIDEISLKNRKRHRKVEKTQNNEINVTSSSINGNINSNETLVENLIPVISNEIKINEDNLNTFKSHQIENPNKIHKLKIPDCSICREYLTHNLTVITVCGHIFHKICIEKWFTRCTSDNHNNNVLSRLTDLNRNHHLEQTCPLCRVPCSILTLCDIVNLTIDNILVDNNEDNNLILDIENKNLNHHNSLNYKSTNICLNINCHLKIQDLNNEYKQIKEEFSNTLKNLEKLNKKNLLLNDSLESLERNNLILRDDLARVTHELAEINQKYMDMNKEFTQLQAQNTLVSFLNDTKNFNDEDQIDSTDGIYQLSLLIGFNPFEQEDIKYICNSSNNKNINSDMLTSLKVVSQAFIKLKNHYDTLRFKYGEIKSKFYQLKESNKFCKQQYNKLQLEISSLKRRNNECLTGNLWDNNKKDILSNNFNNNNEINQEYFDELSLDCISQEVDRINKETIINNIINKENKKLEIPKKNSTDIINRVKVLDRDNRRVNISSDTNESPNIGTYMYRKNVIKRPISKNVQSLSTFFLNKTK</sequence>
<keyword evidence="8" id="KW-1185">Reference proteome</keyword>
<evidence type="ECO:0000256" key="5">
    <source>
        <dbReference type="SAM" id="Coils"/>
    </source>
</evidence>
<keyword evidence="2 4" id="KW-0863">Zinc-finger</keyword>
<dbReference type="PANTHER" id="PTHR45969:SF69">
    <property type="entry name" value="FINGER DOMAIN PROTEIN, PUTATIVE (AFU_ORTHOLOGUE AFUA_3G12190)-RELATED"/>
    <property type="match status" value="1"/>
</dbReference>
<dbReference type="GeneID" id="6996670"/>
<feature type="coiled-coil region" evidence="5">
    <location>
        <begin position="207"/>
        <end position="290"/>
    </location>
</feature>
<accession>B6AGK1</accession>
<dbReference type="SUPFAM" id="SSF57850">
    <property type="entry name" value="RING/U-box"/>
    <property type="match status" value="1"/>
</dbReference>
<feature type="domain" description="RING-type" evidence="6">
    <location>
        <begin position="90"/>
        <end position="153"/>
    </location>
</feature>
<evidence type="ECO:0000256" key="2">
    <source>
        <dbReference type="ARBA" id="ARBA00022771"/>
    </source>
</evidence>
<evidence type="ECO:0000256" key="4">
    <source>
        <dbReference type="PROSITE-ProRule" id="PRU00175"/>
    </source>
</evidence>
<dbReference type="VEuPathDB" id="CryptoDB:CMU_002130"/>
<evidence type="ECO:0000313" key="7">
    <source>
        <dbReference type="EMBL" id="EEA07342.1"/>
    </source>
</evidence>
<dbReference type="InterPro" id="IPR013083">
    <property type="entry name" value="Znf_RING/FYVE/PHD"/>
</dbReference>
<proteinExistence type="predicted"/>
<evidence type="ECO:0000313" key="8">
    <source>
        <dbReference type="Proteomes" id="UP000001460"/>
    </source>
</evidence>
<dbReference type="GO" id="GO:0016567">
    <property type="term" value="P:protein ubiquitination"/>
    <property type="evidence" value="ECO:0007669"/>
    <property type="project" value="TreeGrafter"/>
</dbReference>
<dbReference type="OrthoDB" id="8062037at2759"/>
<organism evidence="7 8">
    <name type="scientific">Cryptosporidium muris (strain RN66)</name>
    <dbReference type="NCBI Taxonomy" id="441375"/>
    <lineage>
        <taxon>Eukaryota</taxon>
        <taxon>Sar</taxon>
        <taxon>Alveolata</taxon>
        <taxon>Apicomplexa</taxon>
        <taxon>Conoidasida</taxon>
        <taxon>Coccidia</taxon>
        <taxon>Eucoccidiorida</taxon>
        <taxon>Eimeriorina</taxon>
        <taxon>Cryptosporidiidae</taxon>
        <taxon>Cryptosporidium</taxon>
    </lineage>
</organism>
<keyword evidence="5" id="KW-0175">Coiled coil</keyword>
<dbReference type="Proteomes" id="UP000001460">
    <property type="component" value="Unassembled WGS sequence"/>
</dbReference>
<dbReference type="CDD" id="cd16448">
    <property type="entry name" value="RING-H2"/>
    <property type="match status" value="1"/>
</dbReference>
<dbReference type="STRING" id="441375.B6AGK1"/>
<reference evidence="7" key="1">
    <citation type="submission" date="2008-06" db="EMBL/GenBank/DDBJ databases">
        <authorList>
            <person name="Lorenzi H."/>
            <person name="Inman J."/>
            <person name="Miller J."/>
            <person name="Schobel S."/>
            <person name="Amedeo P."/>
            <person name="Caler E.V."/>
            <person name="da Silva J."/>
        </authorList>
    </citation>
    <scope>NUCLEOTIDE SEQUENCE [LARGE SCALE GENOMIC DNA]</scope>
    <source>
        <strain evidence="7">RN66</strain>
    </source>
</reference>
<name>B6AGK1_CRYMR</name>
<evidence type="ECO:0000256" key="3">
    <source>
        <dbReference type="ARBA" id="ARBA00022833"/>
    </source>
</evidence>